<comment type="caution">
    <text evidence="1">The sequence shown here is derived from an EMBL/GenBank/DDBJ whole genome shotgun (WGS) entry which is preliminary data.</text>
</comment>
<proteinExistence type="predicted"/>
<name>A0A9E1GL54_9FIRM</name>
<organism evidence="1 2">
    <name type="scientific">Faecalibacterium prausnitzii</name>
    <dbReference type="NCBI Taxonomy" id="853"/>
    <lineage>
        <taxon>Bacteria</taxon>
        <taxon>Bacillati</taxon>
        <taxon>Bacillota</taxon>
        <taxon>Clostridia</taxon>
        <taxon>Eubacteriales</taxon>
        <taxon>Oscillospiraceae</taxon>
        <taxon>Faecalibacterium</taxon>
    </lineage>
</organism>
<dbReference type="EMBL" id="JAGZYH010000033">
    <property type="protein sequence ID" value="MBS6622359.1"/>
    <property type="molecule type" value="Genomic_DNA"/>
</dbReference>
<dbReference type="Proteomes" id="UP000811365">
    <property type="component" value="Unassembled WGS sequence"/>
</dbReference>
<accession>A0A9E1GL54</accession>
<dbReference type="CDD" id="cd02440">
    <property type="entry name" value="AdoMet_MTases"/>
    <property type="match status" value="1"/>
</dbReference>
<dbReference type="AlphaFoldDB" id="A0A9E1GL54"/>
<dbReference type="InterPro" id="IPR029063">
    <property type="entry name" value="SAM-dependent_MTases_sf"/>
</dbReference>
<protein>
    <submittedName>
        <fullName evidence="1">Class I SAM-dependent methyltransferase</fullName>
    </submittedName>
</protein>
<evidence type="ECO:0000313" key="2">
    <source>
        <dbReference type="Proteomes" id="UP000811365"/>
    </source>
</evidence>
<dbReference type="SUPFAM" id="SSF53335">
    <property type="entry name" value="S-adenosyl-L-methionine-dependent methyltransferases"/>
    <property type="match status" value="1"/>
</dbReference>
<gene>
    <name evidence="1" type="ORF">KH315_09405</name>
</gene>
<dbReference type="GO" id="GO:0032259">
    <property type="term" value="P:methylation"/>
    <property type="evidence" value="ECO:0007669"/>
    <property type="project" value="UniProtKB-KW"/>
</dbReference>
<evidence type="ECO:0000313" key="1">
    <source>
        <dbReference type="EMBL" id="MBS6622359.1"/>
    </source>
</evidence>
<keyword evidence="1" id="KW-0808">Transferase</keyword>
<sequence length="194" mass="22088">MSGSKKVFTTLGSSNHVPEEREAFDYYATDPRAVEMLLELEQFSPVIWEPACGEGHISKVLQAHGYEVISTDLIYRGFGDPEPLDFLKETLDDFEGDIITNPPYSMGLEFVQRALESVRPGGKVAMFLKVQFLEGQKRGEFFRHTPPRKVYISRSRLACYKNGDMTGKPESAIAYAWYVWEKGFTGDPVIKWFN</sequence>
<reference evidence="1" key="1">
    <citation type="submission" date="2021-02" db="EMBL/GenBank/DDBJ databases">
        <title>Infant gut strain persistence is associated with maternal origin, phylogeny, and functional potential including surface adhesion and iron acquisition.</title>
        <authorList>
            <person name="Lou Y.C."/>
        </authorList>
    </citation>
    <scope>NUCLEOTIDE SEQUENCE</scope>
    <source>
        <strain evidence="1">L2_039_000G1_dasL2_039_000G1_maxbin2.maxbin.077</strain>
    </source>
</reference>
<dbReference type="GO" id="GO:0008168">
    <property type="term" value="F:methyltransferase activity"/>
    <property type="evidence" value="ECO:0007669"/>
    <property type="project" value="UniProtKB-KW"/>
</dbReference>
<keyword evidence="1" id="KW-0489">Methyltransferase</keyword>